<protein>
    <recommendedName>
        <fullName evidence="1">Thioredoxin domain-containing protein</fullName>
    </recommendedName>
</protein>
<evidence type="ECO:0000259" key="1">
    <source>
        <dbReference type="Pfam" id="PF00085"/>
    </source>
</evidence>
<dbReference type="Pfam" id="PF00085">
    <property type="entry name" value="Thioredoxin"/>
    <property type="match status" value="1"/>
</dbReference>
<dbReference type="SUPFAM" id="SSF52833">
    <property type="entry name" value="Thioredoxin-like"/>
    <property type="match status" value="1"/>
</dbReference>
<comment type="caution">
    <text evidence="2">The sequence shown here is derived from an EMBL/GenBank/DDBJ whole genome shotgun (WGS) entry which is preliminary data.</text>
</comment>
<dbReference type="Proteomes" id="UP000178042">
    <property type="component" value="Unassembled WGS sequence"/>
</dbReference>
<proteinExistence type="predicted"/>
<organism evidence="2 3">
    <name type="scientific">Candidatus Kaiserbacteria bacterium RIFCSPHIGHO2_02_FULL_49_16</name>
    <dbReference type="NCBI Taxonomy" id="1798490"/>
    <lineage>
        <taxon>Bacteria</taxon>
        <taxon>Candidatus Kaiseribacteriota</taxon>
    </lineage>
</organism>
<evidence type="ECO:0000313" key="2">
    <source>
        <dbReference type="EMBL" id="OGG60062.1"/>
    </source>
</evidence>
<dbReference type="InterPro" id="IPR036249">
    <property type="entry name" value="Thioredoxin-like_sf"/>
</dbReference>
<sequence>MKRGALIFWLVVLALIVGGIGTNFIVNPPGPGKLDGFAQCLKDSGTVYYGAFWCPHCQATNKLFGKSKKLLPYVECSTPDGKGQTQICKDKNITGYPTWVFPDGEILTGERTLEELATASGCVLPSQ</sequence>
<dbReference type="Gene3D" id="3.40.30.10">
    <property type="entry name" value="Glutaredoxin"/>
    <property type="match status" value="1"/>
</dbReference>
<dbReference type="EMBL" id="MFLD01000021">
    <property type="protein sequence ID" value="OGG60062.1"/>
    <property type="molecule type" value="Genomic_DNA"/>
</dbReference>
<reference evidence="2 3" key="1">
    <citation type="journal article" date="2016" name="Nat. Commun.">
        <title>Thousands of microbial genomes shed light on interconnected biogeochemical processes in an aquifer system.</title>
        <authorList>
            <person name="Anantharaman K."/>
            <person name="Brown C.T."/>
            <person name="Hug L.A."/>
            <person name="Sharon I."/>
            <person name="Castelle C.J."/>
            <person name="Probst A.J."/>
            <person name="Thomas B.C."/>
            <person name="Singh A."/>
            <person name="Wilkins M.J."/>
            <person name="Karaoz U."/>
            <person name="Brodie E.L."/>
            <person name="Williams K.H."/>
            <person name="Hubbard S.S."/>
            <person name="Banfield J.F."/>
        </authorList>
    </citation>
    <scope>NUCLEOTIDE SEQUENCE [LARGE SCALE GENOMIC DNA]</scope>
</reference>
<gene>
    <name evidence="2" type="ORF">A3C86_03225</name>
</gene>
<evidence type="ECO:0000313" key="3">
    <source>
        <dbReference type="Proteomes" id="UP000178042"/>
    </source>
</evidence>
<dbReference type="InterPro" id="IPR013766">
    <property type="entry name" value="Thioredoxin_domain"/>
</dbReference>
<dbReference type="PANTHER" id="PTHR34573">
    <property type="entry name" value="VKC DOMAIN-CONTAINING PROTEIN"/>
    <property type="match status" value="1"/>
</dbReference>
<accession>A0A1F6DG98</accession>
<feature type="domain" description="Thioredoxin" evidence="1">
    <location>
        <begin position="46"/>
        <end position="117"/>
    </location>
</feature>
<dbReference type="AlphaFoldDB" id="A0A1F6DG98"/>
<dbReference type="PANTHER" id="PTHR34573:SF1">
    <property type="entry name" value="VITAMIN K EPOXIDE REDUCTASE DOMAIN-CONTAINING PROTEIN"/>
    <property type="match status" value="1"/>
</dbReference>
<name>A0A1F6DG98_9BACT</name>